<dbReference type="InterPro" id="IPR000917">
    <property type="entry name" value="Sulfatase_N"/>
</dbReference>
<dbReference type="PANTHER" id="PTHR42693">
    <property type="entry name" value="ARYLSULFATASE FAMILY MEMBER"/>
    <property type="match status" value="1"/>
</dbReference>
<dbReference type="Gene3D" id="2.60.120.260">
    <property type="entry name" value="Galactose-binding domain-like"/>
    <property type="match status" value="1"/>
</dbReference>
<feature type="signal peptide" evidence="8">
    <location>
        <begin position="1"/>
        <end position="15"/>
    </location>
</feature>
<sequence length="1137" mass="125887">MIIRLLLALTLTAVAHDIGGSTHSHPASPKINKPRIEDTIRANVYADNWFVLYINGQLATADPIPFIPHNVVSVDLLPEYPMTIAVMARDNAHPDTGMEYDNSNIGDGGFILKFADGTVTNSSWKAKDFFHGPINADTANPKVRAAPLPENWFAIDFDDSSWPQAKEYTEQQIDPKKPFFEHDFGGAKWIWSDDLQLDNTVIFRTRIDAPPNGKPATSDWPRGHIIPSATAAPAVIDASTSRTPIPTKGFAHRLDPSTPYQAKAFAPFAESLQIKWDENFVYIGTNAFPDHPMMEGITAWNQQVPLPQHFFGENAWRLPLHPTPAKNPVSSRTSLFKGAIAVAINGVPIFNPIKQDGRTDTNLAGELDEFGGHAGRADDYHYHLPPTFLNKLVGDKQPIGFAMDGYPLFGFKEADGSTPNKLDEFNGHDHGELGYHYHSSSSYPYLNGGLRGEAEIRDDQVANQPTTRGIRPYTQPLRGATVTGFERISDEHFKLDYQLDGKTHRIDYTLKRDGGADFEFTSPDGTVTEESHEARKNVGGGRKPRPDRESEQAGDQARTPWILVHASEIDANKDGSLTLTELLDEARKVFVGYDSDKNGQLSESEMREGRPTQRSALNGFVKEHHLEMDRDHDKQVSAVEMADQFRRFIQKHDINQDEQLTPDELKVEGEINPRFPATTALQTPRKDEAGSISPGTERPNIIFILIDDMGWNDVGFAGNRITQTPSIDQLARSGVTFTNAYSSAPNCAPTRACFISGQYPQRHGIYTVVDDRHAPGSAHHKMLATTSKAELSTETITIAEQFKANGYATAMFGMWNLGRGSNNPVSPEGQGFDLFEQPKSLGFEKDRYFNDKGEYLTDRFTDEAIAFIERKSGDPFFVYLAYHAVHAPFEPKPELVEKYKKLKAPDPEYAATVEAVDQNLGRLTAALERLKLDDHTIIVFTSDNGGNRRSTAPLRSGKGSLYEGGIRVPAAISGPGIAKGIRCEAPILSMDFYPTLLDLAGIKPATDHHLDGISFASTLHGGSAPTRDAVFWHFPSYIGGGGPSSAVRMGDFKLIQLFEDRTIEVYNLRTDPGETTNLAERDKEKTQQLLAALQTWQQETKAPLVTEANPAYDPTVVPPKGRDQRGKGKSRESRIQK</sequence>
<feature type="compositionally biased region" description="Basic and acidic residues" evidence="7">
    <location>
        <begin position="1120"/>
        <end position="1137"/>
    </location>
</feature>
<dbReference type="PANTHER" id="PTHR42693:SF42">
    <property type="entry name" value="ARYLSULFATASE G"/>
    <property type="match status" value="1"/>
</dbReference>
<dbReference type="RefSeq" id="WP_379711713.1">
    <property type="nucleotide sequence ID" value="NZ_JBHTBS010000004.1"/>
</dbReference>
<dbReference type="PROSITE" id="PS00018">
    <property type="entry name" value="EF_HAND_1"/>
    <property type="match status" value="1"/>
</dbReference>
<gene>
    <name evidence="11" type="ORF">ACFQY0_09670</name>
</gene>
<feature type="chain" id="PRO_5047461942" evidence="8">
    <location>
        <begin position="16"/>
        <end position="1137"/>
    </location>
</feature>
<feature type="domain" description="YHYH" evidence="10">
    <location>
        <begin position="316"/>
        <end position="412"/>
    </location>
</feature>
<evidence type="ECO:0000256" key="5">
    <source>
        <dbReference type="ARBA" id="ARBA00022801"/>
    </source>
</evidence>
<name>A0ABW2L7J1_9BACT</name>
<evidence type="ECO:0000256" key="1">
    <source>
        <dbReference type="ARBA" id="ARBA00001913"/>
    </source>
</evidence>
<organism evidence="11 12">
    <name type="scientific">Haloferula chungangensis</name>
    <dbReference type="NCBI Taxonomy" id="1048331"/>
    <lineage>
        <taxon>Bacteria</taxon>
        <taxon>Pseudomonadati</taxon>
        <taxon>Verrucomicrobiota</taxon>
        <taxon>Verrucomicrobiia</taxon>
        <taxon>Verrucomicrobiales</taxon>
        <taxon>Verrucomicrobiaceae</taxon>
        <taxon>Haloferula</taxon>
    </lineage>
</organism>
<keyword evidence="4 8" id="KW-0732">Signal</keyword>
<keyword evidence="3" id="KW-0479">Metal-binding</keyword>
<evidence type="ECO:0000256" key="2">
    <source>
        <dbReference type="ARBA" id="ARBA00008779"/>
    </source>
</evidence>
<accession>A0ABW2L7J1</accession>
<keyword evidence="5" id="KW-0378">Hydrolase</keyword>
<feature type="region of interest" description="Disordered" evidence="7">
    <location>
        <begin position="519"/>
        <end position="558"/>
    </location>
</feature>
<dbReference type="InterPro" id="IPR011992">
    <property type="entry name" value="EF-hand-dom_pair"/>
</dbReference>
<dbReference type="SUPFAM" id="SSF53649">
    <property type="entry name" value="Alkaline phosphatase-like"/>
    <property type="match status" value="1"/>
</dbReference>
<keyword evidence="12" id="KW-1185">Reference proteome</keyword>
<protein>
    <submittedName>
        <fullName evidence="11">Sulfatase-like hydrolase/transferase</fullName>
    </submittedName>
</protein>
<evidence type="ECO:0000256" key="3">
    <source>
        <dbReference type="ARBA" id="ARBA00022723"/>
    </source>
</evidence>
<dbReference type="Proteomes" id="UP001596472">
    <property type="component" value="Unassembled WGS sequence"/>
</dbReference>
<dbReference type="Gene3D" id="3.30.1120.10">
    <property type="match status" value="1"/>
</dbReference>
<comment type="caution">
    <text evidence="11">The sequence shown here is derived from an EMBL/GenBank/DDBJ whole genome shotgun (WGS) entry which is preliminary data.</text>
</comment>
<reference evidence="12" key="1">
    <citation type="journal article" date="2019" name="Int. J. Syst. Evol. Microbiol.">
        <title>The Global Catalogue of Microorganisms (GCM) 10K type strain sequencing project: providing services to taxonomists for standard genome sequencing and annotation.</title>
        <authorList>
            <consortium name="The Broad Institute Genomics Platform"/>
            <consortium name="The Broad Institute Genome Sequencing Center for Infectious Disease"/>
            <person name="Wu L."/>
            <person name="Ma J."/>
        </authorList>
    </citation>
    <scope>NUCLEOTIDE SEQUENCE [LARGE SCALE GENOMIC DNA]</scope>
    <source>
        <strain evidence="12">CGMCC 4.1467</strain>
    </source>
</reference>
<dbReference type="InterPro" id="IPR050738">
    <property type="entry name" value="Sulfatase"/>
</dbReference>
<feature type="domain" description="Sulfatase N-terminal" evidence="9">
    <location>
        <begin position="699"/>
        <end position="1002"/>
    </location>
</feature>
<dbReference type="InterPro" id="IPR018247">
    <property type="entry name" value="EF_Hand_1_Ca_BS"/>
</dbReference>
<dbReference type="Pfam" id="PF00884">
    <property type="entry name" value="Sulfatase"/>
    <property type="match status" value="1"/>
</dbReference>
<dbReference type="InterPro" id="IPR025924">
    <property type="entry name" value="YHYH_dom"/>
</dbReference>
<evidence type="ECO:0000313" key="11">
    <source>
        <dbReference type="EMBL" id="MFC7337442.1"/>
    </source>
</evidence>
<evidence type="ECO:0000256" key="4">
    <source>
        <dbReference type="ARBA" id="ARBA00022729"/>
    </source>
</evidence>
<dbReference type="Gene3D" id="3.40.720.10">
    <property type="entry name" value="Alkaline Phosphatase, subunit A"/>
    <property type="match status" value="1"/>
</dbReference>
<comment type="similarity">
    <text evidence="2">Belongs to the sulfatase family.</text>
</comment>
<feature type="region of interest" description="Disordered" evidence="7">
    <location>
        <begin position="1101"/>
        <end position="1137"/>
    </location>
</feature>
<dbReference type="EMBL" id="JBHTBS010000004">
    <property type="protein sequence ID" value="MFC7337442.1"/>
    <property type="molecule type" value="Genomic_DNA"/>
</dbReference>
<comment type="cofactor">
    <cofactor evidence="1">
        <name>Ca(2+)</name>
        <dbReference type="ChEBI" id="CHEBI:29108"/>
    </cofactor>
</comment>
<dbReference type="CDD" id="cd16144">
    <property type="entry name" value="ARS_like"/>
    <property type="match status" value="1"/>
</dbReference>
<evidence type="ECO:0000256" key="7">
    <source>
        <dbReference type="SAM" id="MobiDB-lite"/>
    </source>
</evidence>
<dbReference type="Pfam" id="PF14240">
    <property type="entry name" value="YHYH"/>
    <property type="match status" value="1"/>
</dbReference>
<proteinExistence type="inferred from homology"/>
<dbReference type="InterPro" id="IPR017850">
    <property type="entry name" value="Alkaline_phosphatase_core_sf"/>
</dbReference>
<evidence type="ECO:0000256" key="6">
    <source>
        <dbReference type="ARBA" id="ARBA00022837"/>
    </source>
</evidence>
<keyword evidence="6" id="KW-0106">Calcium</keyword>
<evidence type="ECO:0000313" key="12">
    <source>
        <dbReference type="Proteomes" id="UP001596472"/>
    </source>
</evidence>
<evidence type="ECO:0000259" key="10">
    <source>
        <dbReference type="Pfam" id="PF14240"/>
    </source>
</evidence>
<dbReference type="SUPFAM" id="SSF47473">
    <property type="entry name" value="EF-hand"/>
    <property type="match status" value="1"/>
</dbReference>
<dbReference type="Gene3D" id="1.10.238.10">
    <property type="entry name" value="EF-hand"/>
    <property type="match status" value="1"/>
</dbReference>
<evidence type="ECO:0000256" key="8">
    <source>
        <dbReference type="SAM" id="SignalP"/>
    </source>
</evidence>
<evidence type="ECO:0000259" key="9">
    <source>
        <dbReference type="Pfam" id="PF00884"/>
    </source>
</evidence>